<dbReference type="Proteomes" id="UP001162640">
    <property type="component" value="Unassembled WGS sequence"/>
</dbReference>
<comment type="caution">
    <text evidence="2">The sequence shown here is derived from an EMBL/GenBank/DDBJ whole genome shotgun (WGS) entry which is preliminary data.</text>
</comment>
<gene>
    <name evidence="2" type="ORF">TL16_g00311</name>
</gene>
<feature type="region of interest" description="Disordered" evidence="1">
    <location>
        <begin position="27"/>
        <end position="48"/>
    </location>
</feature>
<sequence>MECRNGWESNFRFPKEQPTLFPTKLLPKYLPSPSPSPHPPRSSMSTANPLDSMKEIEAALRTCTPSQTLTMVSMEIAKIKRRIVRDMKIAGMRVDADVISHYPQQSYGRPLASHMHGGQRRGSHGSQSSPESEKCTAEECVACLLNALFIAMAINLHLGDTFTTIPVLHHVNLQGLSLAIQRSPEGVVPSLLFVNISDLVGRIVAKVESMQIGKNETIKSVVKDTIQNQHRPSIEKDFNPPGITNPNETTSEWINVKDDDELLKPASISNPSSLQKTYFDADKNPGLGGVPNLPSGGGGMLMGPDAPIFQPRGSGGGMAPFPNPPGFGGPPGFGAPRGPAGGFGFDGRIAPGMQPRYDPMMPPGVGPRGPRGGRMEDVNNDALKPPSLPDNNMFM</sequence>
<accession>A0A9W6ZCC9</accession>
<evidence type="ECO:0000313" key="3">
    <source>
        <dbReference type="Proteomes" id="UP001162640"/>
    </source>
</evidence>
<feature type="region of interest" description="Disordered" evidence="1">
    <location>
        <begin position="109"/>
        <end position="131"/>
    </location>
</feature>
<feature type="region of interest" description="Disordered" evidence="1">
    <location>
        <begin position="350"/>
        <end position="395"/>
    </location>
</feature>
<proteinExistence type="predicted"/>
<organism evidence="2 3">
    <name type="scientific">Triparma laevis f. inornata</name>
    <dbReference type="NCBI Taxonomy" id="1714386"/>
    <lineage>
        <taxon>Eukaryota</taxon>
        <taxon>Sar</taxon>
        <taxon>Stramenopiles</taxon>
        <taxon>Ochrophyta</taxon>
        <taxon>Bolidophyceae</taxon>
        <taxon>Parmales</taxon>
        <taxon>Triparmaceae</taxon>
        <taxon>Triparma</taxon>
    </lineage>
</organism>
<protein>
    <submittedName>
        <fullName evidence="2">Uncharacterized protein</fullName>
    </submittedName>
</protein>
<name>A0A9W6ZCC9_9STRA</name>
<evidence type="ECO:0000313" key="2">
    <source>
        <dbReference type="EMBL" id="GMH48533.1"/>
    </source>
</evidence>
<dbReference type="AlphaFoldDB" id="A0A9W6ZCC9"/>
<evidence type="ECO:0000256" key="1">
    <source>
        <dbReference type="SAM" id="MobiDB-lite"/>
    </source>
</evidence>
<feature type="compositionally biased region" description="Pro residues" evidence="1">
    <location>
        <begin position="30"/>
        <end position="40"/>
    </location>
</feature>
<reference evidence="3" key="1">
    <citation type="journal article" date="2023" name="Commun. Biol.">
        <title>Genome analysis of Parmales, the sister group of diatoms, reveals the evolutionary specialization of diatoms from phago-mixotrophs to photoautotrophs.</title>
        <authorList>
            <person name="Ban H."/>
            <person name="Sato S."/>
            <person name="Yoshikawa S."/>
            <person name="Yamada K."/>
            <person name="Nakamura Y."/>
            <person name="Ichinomiya M."/>
            <person name="Sato N."/>
            <person name="Blanc-Mathieu R."/>
            <person name="Endo H."/>
            <person name="Kuwata A."/>
            <person name="Ogata H."/>
        </authorList>
    </citation>
    <scope>NUCLEOTIDE SEQUENCE [LARGE SCALE GENOMIC DNA]</scope>
</reference>
<dbReference type="EMBL" id="BLQM01000005">
    <property type="protein sequence ID" value="GMH48533.1"/>
    <property type="molecule type" value="Genomic_DNA"/>
</dbReference>